<gene>
    <name evidence="2" type="ORF">PLEPLA_LOCUS39476</name>
</gene>
<proteinExistence type="predicted"/>
<dbReference type="AlphaFoldDB" id="A0A9N7VP35"/>
<reference evidence="2" key="1">
    <citation type="submission" date="2020-03" db="EMBL/GenBank/DDBJ databases">
        <authorList>
            <person name="Weist P."/>
        </authorList>
    </citation>
    <scope>NUCLEOTIDE SEQUENCE</scope>
</reference>
<comment type="caution">
    <text evidence="2">The sequence shown here is derived from an EMBL/GenBank/DDBJ whole genome shotgun (WGS) entry which is preliminary data.</text>
</comment>
<sequence>MRRSGNISPSSRVMCAPPSVSTAPSVFSGAGRSTSKGTQKSWKRRRVRGQSDGWQARLEPHVMPSGSWISR</sequence>
<accession>A0A9N7VP35</accession>
<evidence type="ECO:0000313" key="3">
    <source>
        <dbReference type="Proteomes" id="UP001153269"/>
    </source>
</evidence>
<dbReference type="EMBL" id="CADEAL010004101">
    <property type="protein sequence ID" value="CAB1451750.1"/>
    <property type="molecule type" value="Genomic_DNA"/>
</dbReference>
<protein>
    <submittedName>
        <fullName evidence="2">Uncharacterized protein</fullName>
    </submittedName>
</protein>
<evidence type="ECO:0000256" key="1">
    <source>
        <dbReference type="SAM" id="MobiDB-lite"/>
    </source>
</evidence>
<feature type="compositionally biased region" description="Polar residues" evidence="1">
    <location>
        <begin position="1"/>
        <end position="11"/>
    </location>
</feature>
<name>A0A9N7VP35_PLEPL</name>
<feature type="region of interest" description="Disordered" evidence="1">
    <location>
        <begin position="1"/>
        <end position="71"/>
    </location>
</feature>
<dbReference type="Proteomes" id="UP001153269">
    <property type="component" value="Unassembled WGS sequence"/>
</dbReference>
<feature type="compositionally biased region" description="Polar residues" evidence="1">
    <location>
        <begin position="19"/>
        <end position="40"/>
    </location>
</feature>
<evidence type="ECO:0000313" key="2">
    <source>
        <dbReference type="EMBL" id="CAB1451750.1"/>
    </source>
</evidence>
<keyword evidence="3" id="KW-1185">Reference proteome</keyword>
<organism evidence="2 3">
    <name type="scientific">Pleuronectes platessa</name>
    <name type="common">European plaice</name>
    <dbReference type="NCBI Taxonomy" id="8262"/>
    <lineage>
        <taxon>Eukaryota</taxon>
        <taxon>Metazoa</taxon>
        <taxon>Chordata</taxon>
        <taxon>Craniata</taxon>
        <taxon>Vertebrata</taxon>
        <taxon>Euteleostomi</taxon>
        <taxon>Actinopterygii</taxon>
        <taxon>Neopterygii</taxon>
        <taxon>Teleostei</taxon>
        <taxon>Neoteleostei</taxon>
        <taxon>Acanthomorphata</taxon>
        <taxon>Carangaria</taxon>
        <taxon>Pleuronectiformes</taxon>
        <taxon>Pleuronectoidei</taxon>
        <taxon>Pleuronectidae</taxon>
        <taxon>Pleuronectes</taxon>
    </lineage>
</organism>